<dbReference type="GO" id="GO:0003700">
    <property type="term" value="F:DNA-binding transcription factor activity"/>
    <property type="evidence" value="ECO:0007669"/>
    <property type="project" value="InterPro"/>
</dbReference>
<dbReference type="Pfam" id="PF12833">
    <property type="entry name" value="HTH_18"/>
    <property type="match status" value="1"/>
</dbReference>
<dbReference type="SUPFAM" id="SSF46689">
    <property type="entry name" value="Homeodomain-like"/>
    <property type="match status" value="2"/>
</dbReference>
<dbReference type="RefSeq" id="WP_319626929.1">
    <property type="nucleotide sequence ID" value="NZ_JAWXRB010000001.1"/>
</dbReference>
<gene>
    <name evidence="6" type="ORF">SIK69_02270</name>
    <name evidence="5" type="ORF">SIL20_02145</name>
</gene>
<dbReference type="EMBL" id="JAWXRC010000017">
    <property type="protein sequence ID" value="MDX6030318.1"/>
    <property type="molecule type" value="Genomic_DNA"/>
</dbReference>
<dbReference type="PRINTS" id="PR00032">
    <property type="entry name" value="HTHARAC"/>
</dbReference>
<reference evidence="5 7" key="1">
    <citation type="submission" date="2023-11" db="EMBL/GenBank/DDBJ databases">
        <title>Scandinavium wanjuensis sp. nov., isolated from lettuce South Korea.</title>
        <authorList>
            <person name="Park J."/>
            <person name="Park S."/>
            <person name="Oh K.K."/>
            <person name="Cho G.S."/>
            <person name="Franz C.M.A.P."/>
        </authorList>
    </citation>
    <scope>NUCLEOTIDE SEQUENCE</scope>
    <source>
        <strain evidence="5">V105_12</strain>
        <strain evidence="6 7">V105_6</strain>
    </source>
</reference>
<protein>
    <submittedName>
        <fullName evidence="5">AraC family transcriptional regulator</fullName>
    </submittedName>
</protein>
<dbReference type="InterPro" id="IPR018060">
    <property type="entry name" value="HTH_AraC"/>
</dbReference>
<keyword evidence="1" id="KW-0805">Transcription regulation</keyword>
<dbReference type="SMART" id="SM00342">
    <property type="entry name" value="HTH_ARAC"/>
    <property type="match status" value="1"/>
</dbReference>
<evidence type="ECO:0000256" key="3">
    <source>
        <dbReference type="ARBA" id="ARBA00023163"/>
    </source>
</evidence>
<name>A0AAJ2S600_9ENTR</name>
<dbReference type="GO" id="GO:0043565">
    <property type="term" value="F:sequence-specific DNA binding"/>
    <property type="evidence" value="ECO:0007669"/>
    <property type="project" value="InterPro"/>
</dbReference>
<evidence type="ECO:0000256" key="2">
    <source>
        <dbReference type="ARBA" id="ARBA00023125"/>
    </source>
</evidence>
<keyword evidence="2" id="KW-0238">DNA-binding</keyword>
<evidence type="ECO:0000313" key="7">
    <source>
        <dbReference type="Proteomes" id="UP001275664"/>
    </source>
</evidence>
<evidence type="ECO:0000313" key="6">
    <source>
        <dbReference type="EMBL" id="MDX6039017.1"/>
    </source>
</evidence>
<organism evidence="5 8">
    <name type="scientific">Scandinavium lactucae</name>
    <dbReference type="NCBI Taxonomy" id="3095028"/>
    <lineage>
        <taxon>Bacteria</taxon>
        <taxon>Pseudomonadati</taxon>
        <taxon>Pseudomonadota</taxon>
        <taxon>Gammaproteobacteria</taxon>
        <taxon>Enterobacterales</taxon>
        <taxon>Enterobacteriaceae</taxon>
        <taxon>Scandinavium</taxon>
    </lineage>
</organism>
<keyword evidence="7" id="KW-1185">Reference proteome</keyword>
<dbReference type="Proteomes" id="UP001282336">
    <property type="component" value="Unassembled WGS sequence"/>
</dbReference>
<dbReference type="AlphaFoldDB" id="A0AAJ2S600"/>
<comment type="caution">
    <text evidence="5">The sequence shown here is derived from an EMBL/GenBank/DDBJ whole genome shotgun (WGS) entry which is preliminary data.</text>
</comment>
<dbReference type="PROSITE" id="PS00041">
    <property type="entry name" value="HTH_ARAC_FAMILY_1"/>
    <property type="match status" value="1"/>
</dbReference>
<dbReference type="PANTHER" id="PTHR43280:SF10">
    <property type="entry name" value="REGULATORY PROTEIN POCR"/>
    <property type="match status" value="1"/>
</dbReference>
<dbReference type="InterPro" id="IPR009057">
    <property type="entry name" value="Homeodomain-like_sf"/>
</dbReference>
<sequence length="284" mass="32139">MPITQLPADQRFFADLLSGLVLNPQQLGRVWFASAPKTPPAGSLCLDLPRLEVVLRGEYGNKLEQAQWTLTQGEMLFIPPRAANLPLFTRSAMVLSMVFAPAWTGMAFYDCRSGGTPGPLRKIEIAHQQRGEGEAMLTALTLLSRSPQDQQIIQPLMLSFLHLCRKSVTTRADATPTRPQFLYQSMCNWIQDNYAQPLTREDVAGFFNITPNHLSRLFSQQGTMSFVEYLRWVRMAKARMILQKSPLSIGDVALRCGFPDGDYFSRVFRRQFGLTPGEYRARFQ</sequence>
<evidence type="ECO:0000313" key="8">
    <source>
        <dbReference type="Proteomes" id="UP001282336"/>
    </source>
</evidence>
<keyword evidence="3" id="KW-0804">Transcription</keyword>
<evidence type="ECO:0000313" key="5">
    <source>
        <dbReference type="EMBL" id="MDX6030318.1"/>
    </source>
</evidence>
<dbReference type="InterPro" id="IPR020449">
    <property type="entry name" value="Tscrpt_reg_AraC-type_HTH"/>
</dbReference>
<evidence type="ECO:0000259" key="4">
    <source>
        <dbReference type="PROSITE" id="PS01124"/>
    </source>
</evidence>
<dbReference type="Gene3D" id="1.10.10.60">
    <property type="entry name" value="Homeodomain-like"/>
    <property type="match status" value="2"/>
</dbReference>
<dbReference type="PANTHER" id="PTHR43280">
    <property type="entry name" value="ARAC-FAMILY TRANSCRIPTIONAL REGULATOR"/>
    <property type="match status" value="1"/>
</dbReference>
<feature type="domain" description="HTH araC/xylS-type" evidence="4">
    <location>
        <begin position="184"/>
        <end position="282"/>
    </location>
</feature>
<evidence type="ECO:0000256" key="1">
    <source>
        <dbReference type="ARBA" id="ARBA00023015"/>
    </source>
</evidence>
<dbReference type="Proteomes" id="UP001275664">
    <property type="component" value="Unassembled WGS sequence"/>
</dbReference>
<dbReference type="InterPro" id="IPR018062">
    <property type="entry name" value="HTH_AraC-typ_CS"/>
</dbReference>
<proteinExistence type="predicted"/>
<accession>A0AAJ2S600</accession>
<dbReference type="PROSITE" id="PS01124">
    <property type="entry name" value="HTH_ARAC_FAMILY_2"/>
    <property type="match status" value="1"/>
</dbReference>
<dbReference type="EMBL" id="JAWXRD010000002">
    <property type="protein sequence ID" value="MDX6039017.1"/>
    <property type="molecule type" value="Genomic_DNA"/>
</dbReference>